<dbReference type="AlphaFoldDB" id="A0A7T8EF09"/>
<proteinExistence type="inferred from homology"/>
<gene>
    <name evidence="2" type="ORF">D7032_19220</name>
</gene>
<organism evidence="2">
    <name type="scientific">Shewanella algae</name>
    <dbReference type="NCBI Taxonomy" id="38313"/>
    <lineage>
        <taxon>Bacteria</taxon>
        <taxon>Pseudomonadati</taxon>
        <taxon>Pseudomonadota</taxon>
        <taxon>Gammaproteobacteria</taxon>
        <taxon>Alteromonadales</taxon>
        <taxon>Shewanellaceae</taxon>
        <taxon>Shewanella</taxon>
    </lineage>
</organism>
<comment type="similarity">
    <text evidence="1">Belongs to the bacterial solute-binding protein 3 family.</text>
</comment>
<dbReference type="Gene3D" id="3.40.190.10">
    <property type="entry name" value="Periplasmic binding protein-like II"/>
    <property type="match status" value="2"/>
</dbReference>
<dbReference type="EMBL" id="CP032664">
    <property type="protein sequence ID" value="QQO85194.1"/>
    <property type="molecule type" value="Genomic_DNA"/>
</dbReference>
<dbReference type="PANTHER" id="PTHR35936">
    <property type="entry name" value="MEMBRANE-BOUND LYTIC MUREIN TRANSGLYCOSYLASE F"/>
    <property type="match status" value="1"/>
</dbReference>
<reference evidence="2" key="1">
    <citation type="submission" date="2018-09" db="EMBL/GenBank/DDBJ databases">
        <title>Genome sequencing and analysis.</title>
        <authorList>
            <person name="Huang Y.-T."/>
        </authorList>
    </citation>
    <scope>NUCLEOTIDE SEQUENCE</scope>
    <source>
        <strain evidence="2">HIDE</strain>
    </source>
</reference>
<dbReference type="PANTHER" id="PTHR35936:SF38">
    <property type="entry name" value="GLUTAMINE-BINDING PERIPLASMIC PROTEIN"/>
    <property type="match status" value="1"/>
</dbReference>
<evidence type="ECO:0000256" key="1">
    <source>
        <dbReference type="ARBA" id="ARBA00010333"/>
    </source>
</evidence>
<accession>A0A7T8EF09</accession>
<name>A0A7T8EF09_9GAMM</name>
<evidence type="ECO:0000313" key="2">
    <source>
        <dbReference type="EMBL" id="QQO85194.1"/>
    </source>
</evidence>
<protein>
    <submittedName>
        <fullName evidence="2">Amino acid ABC transporter</fullName>
    </submittedName>
</protein>
<sequence>MRLARPYRTKIAQILLPFVPITKYLNLGPKHNVAFRLIHVIKNNHYSVCFSQSGRVCSVIFRFCCLALLALTCSPQLLAAETCELTMGYRTNARAPYIAEAPDNSGLYLSLYQDAAARIGCSLKVVRAPKKRILWEIAKGNIDFYPGLAFSKERHDYAHFIANGLSERYIGVSRADLSDITSLQQLVDKQLVLLISPGSYQLGGLPDKLIVRKPPDMSTDSAIAFLKQHQGDFYVYDESTLRYWLKTHPQHGLKLHPYCCDHRRQGHLGFSRKSRYFSAGTNPNYIADRPISIDNSPWELQPDSLAYALQQALQDMAESGETERRYQYYMQQVSQAAAVP</sequence>
<dbReference type="SUPFAM" id="SSF53850">
    <property type="entry name" value="Periplasmic binding protein-like II"/>
    <property type="match status" value="1"/>
</dbReference>